<proteinExistence type="predicted"/>
<dbReference type="InParanoid" id="S0EV95"/>
<dbReference type="InterPro" id="IPR019734">
    <property type="entry name" value="TPR_rpt"/>
</dbReference>
<dbReference type="PROSITE" id="PS50293">
    <property type="entry name" value="TPR_REGION"/>
    <property type="match status" value="2"/>
</dbReference>
<feature type="repeat" description="TPR" evidence="1">
    <location>
        <begin position="259"/>
        <end position="292"/>
    </location>
</feature>
<dbReference type="HOGENOM" id="CLU_056934_0_0_0"/>
<dbReference type="GO" id="GO:0006383">
    <property type="term" value="P:transcription by RNA polymerase III"/>
    <property type="evidence" value="ECO:0007669"/>
    <property type="project" value="InterPro"/>
</dbReference>
<feature type="signal peptide" evidence="2">
    <location>
        <begin position="1"/>
        <end position="25"/>
    </location>
</feature>
<dbReference type="PROSITE" id="PS50005">
    <property type="entry name" value="TPR"/>
    <property type="match status" value="5"/>
</dbReference>
<dbReference type="KEGG" id="ccz:CCALI_00437"/>
<dbReference type="Gene3D" id="1.25.40.10">
    <property type="entry name" value="Tetratricopeptide repeat domain"/>
    <property type="match status" value="4"/>
</dbReference>
<keyword evidence="2" id="KW-0732">Signal</keyword>
<feature type="repeat" description="TPR" evidence="1">
    <location>
        <begin position="293"/>
        <end position="326"/>
    </location>
</feature>
<organism evidence="3 4">
    <name type="scientific">Chthonomonas calidirosea (strain DSM 23976 / ICMP 18418 / T49)</name>
    <dbReference type="NCBI Taxonomy" id="1303518"/>
    <lineage>
        <taxon>Bacteria</taxon>
        <taxon>Bacillati</taxon>
        <taxon>Armatimonadota</taxon>
        <taxon>Chthonomonadia</taxon>
        <taxon>Chthonomonadales</taxon>
        <taxon>Chthonomonadaceae</taxon>
        <taxon>Chthonomonas</taxon>
    </lineage>
</organism>
<reference evidence="4" key="1">
    <citation type="submission" date="2013-03" db="EMBL/GenBank/DDBJ databases">
        <title>Genome sequence of Chthonomonas calidirosea, the first sequenced genome from the Armatimonadetes phylum (formally candidate division OP10).</title>
        <authorList>
            <person name="Lee K.C.Y."/>
            <person name="Morgan X.C."/>
            <person name="Dunfield P.F."/>
            <person name="Tamas I."/>
            <person name="Houghton K.M."/>
            <person name="Vyssotski M."/>
            <person name="Ryan J.L.J."/>
            <person name="Lagutin K."/>
            <person name="McDonald I.R."/>
            <person name="Stott M.B."/>
        </authorList>
    </citation>
    <scope>NUCLEOTIDE SEQUENCE [LARGE SCALE GENOMIC DNA]</scope>
    <source>
        <strain evidence="4">DSM 23976 / ICMP 18418 / T49</strain>
    </source>
</reference>
<dbReference type="SUPFAM" id="SSF48452">
    <property type="entry name" value="TPR-like"/>
    <property type="match status" value="2"/>
</dbReference>
<dbReference type="eggNOG" id="COG0457">
    <property type="taxonomic scope" value="Bacteria"/>
</dbReference>
<evidence type="ECO:0000256" key="2">
    <source>
        <dbReference type="SAM" id="SignalP"/>
    </source>
</evidence>
<evidence type="ECO:0000313" key="3">
    <source>
        <dbReference type="EMBL" id="CCW34272.1"/>
    </source>
</evidence>
<sequence length="406" mass="44376">MRSFFLTATIVSALLLVGLRGFCQSQGTVTKPSPPMAPVKPSFESLMNAARQAYSQNKLQDAANVLRQATQLYPDQLPPHELLASIDLQLKNYTEAETEAQKAITLAENQPAPYELLAEALSGQKKYAAAEQALRRAIALEPSDASLWLQLGNTYVQTKNYHEAAQAYLDALGLSPDSLEAHAALGDVYEQLNEHDRAVLEYEAALHLLNQSPLAKTQPGQQLGRQIQMGLANALAGTGRYLQAENLVKQLIAQDPKNADALATLAEVYDTEGKHQQAIETYQQALALNPKDAILWGNLGWAQYNAGDYDAAIASSEKALQLDKTLAYVQFNLGLIYAVKGDWARAKRAYDAGLAVASRTDITSALSDIYHAMSRDSKSVSLREAYSYLENAYFRTFSSESNLIGS</sequence>
<keyword evidence="4" id="KW-1185">Reference proteome</keyword>
<dbReference type="RefSeq" id="WP_016481834.1">
    <property type="nucleotide sequence ID" value="NC_021487.1"/>
</dbReference>
<dbReference type="STRING" id="454171.CP488_00719"/>
<dbReference type="Pfam" id="PF13432">
    <property type="entry name" value="TPR_16"/>
    <property type="match status" value="2"/>
</dbReference>
<dbReference type="Pfam" id="PF14559">
    <property type="entry name" value="TPR_19"/>
    <property type="match status" value="1"/>
</dbReference>
<evidence type="ECO:0000256" key="1">
    <source>
        <dbReference type="PROSITE-ProRule" id="PRU00339"/>
    </source>
</evidence>
<dbReference type="PATRIC" id="fig|1303518.3.peg.444"/>
<feature type="repeat" description="TPR" evidence="1">
    <location>
        <begin position="145"/>
        <end position="178"/>
    </location>
</feature>
<keyword evidence="1" id="KW-0802">TPR repeat</keyword>
<name>S0EV95_CHTCT</name>
<dbReference type="InterPro" id="IPR039340">
    <property type="entry name" value="Tfc4/TFIIIC-102/Sfc4"/>
</dbReference>
<dbReference type="SMART" id="SM00028">
    <property type="entry name" value="TPR"/>
    <property type="match status" value="9"/>
</dbReference>
<gene>
    <name evidence="3" type="ORF">CCALI_00437</name>
</gene>
<feature type="repeat" description="TPR" evidence="1">
    <location>
        <begin position="179"/>
        <end position="212"/>
    </location>
</feature>
<dbReference type="InterPro" id="IPR011990">
    <property type="entry name" value="TPR-like_helical_dom_sf"/>
</dbReference>
<dbReference type="Proteomes" id="UP000014227">
    <property type="component" value="Chromosome I"/>
</dbReference>
<accession>S0EV95</accession>
<protein>
    <submittedName>
        <fullName evidence="3">Tetratricopeptide repeat./TPR repeat</fullName>
    </submittedName>
</protein>
<dbReference type="GO" id="GO:0000127">
    <property type="term" value="C:transcription factor TFIIIC complex"/>
    <property type="evidence" value="ECO:0007669"/>
    <property type="project" value="TreeGrafter"/>
</dbReference>
<evidence type="ECO:0000313" key="4">
    <source>
        <dbReference type="Proteomes" id="UP000014227"/>
    </source>
</evidence>
<dbReference type="Pfam" id="PF13181">
    <property type="entry name" value="TPR_8"/>
    <property type="match status" value="1"/>
</dbReference>
<dbReference type="PANTHER" id="PTHR23082:SF0">
    <property type="entry name" value="GENERAL TRANSCRIPTION FACTOR 3C POLYPEPTIDE 3"/>
    <property type="match status" value="1"/>
</dbReference>
<dbReference type="AlphaFoldDB" id="S0EV95"/>
<feature type="repeat" description="TPR" evidence="1">
    <location>
        <begin position="111"/>
        <end position="144"/>
    </location>
</feature>
<dbReference type="EMBL" id="HF951689">
    <property type="protein sequence ID" value="CCW34272.1"/>
    <property type="molecule type" value="Genomic_DNA"/>
</dbReference>
<feature type="chain" id="PRO_5004496412" evidence="2">
    <location>
        <begin position="26"/>
        <end position="406"/>
    </location>
</feature>
<dbReference type="OrthoDB" id="1668776at2"/>
<dbReference type="PANTHER" id="PTHR23082">
    <property type="entry name" value="TRANSCRIPTION INITIATION FACTOR IIIC TFIIIC , POLYPEPTIDE 3-RELATED"/>
    <property type="match status" value="1"/>
</dbReference>